<keyword evidence="3" id="KW-1185">Reference proteome</keyword>
<name>A0ABU3SY35_9ALTE</name>
<accession>A0ABU3SY35</accession>
<feature type="transmembrane region" description="Helical" evidence="1">
    <location>
        <begin position="234"/>
        <end position="257"/>
    </location>
</feature>
<comment type="caution">
    <text evidence="2">The sequence shown here is derived from an EMBL/GenBank/DDBJ whole genome shotgun (WGS) entry which is preliminary data.</text>
</comment>
<feature type="transmembrane region" description="Helical" evidence="1">
    <location>
        <begin position="63"/>
        <end position="80"/>
    </location>
</feature>
<keyword evidence="1" id="KW-0812">Transmembrane</keyword>
<feature type="transmembrane region" description="Helical" evidence="1">
    <location>
        <begin position="132"/>
        <end position="154"/>
    </location>
</feature>
<keyword evidence="1" id="KW-1133">Transmembrane helix</keyword>
<gene>
    <name evidence="2" type="ORF">RS130_14210</name>
</gene>
<keyword evidence="1" id="KW-0472">Membrane</keyword>
<reference evidence="2 3" key="1">
    <citation type="submission" date="2023-10" db="EMBL/GenBank/DDBJ databases">
        <title>Glaciecola aquimarina strain GGW-M5 nov., isolated from a coastal seawater.</title>
        <authorList>
            <person name="Bayburt H."/>
            <person name="Kim J.M."/>
            <person name="Choi B.J."/>
            <person name="Jeon C.O."/>
        </authorList>
    </citation>
    <scope>NUCLEOTIDE SEQUENCE [LARGE SCALE GENOMIC DNA]</scope>
    <source>
        <strain evidence="2 3">KCTC 32108</strain>
    </source>
</reference>
<proteinExistence type="predicted"/>
<dbReference type="Pfam" id="PF11750">
    <property type="entry name" value="DUF3307"/>
    <property type="match status" value="1"/>
</dbReference>
<organism evidence="2 3">
    <name type="scientific">Paraglaciecola aquimarina</name>
    <dbReference type="NCBI Taxonomy" id="1235557"/>
    <lineage>
        <taxon>Bacteria</taxon>
        <taxon>Pseudomonadati</taxon>
        <taxon>Pseudomonadota</taxon>
        <taxon>Gammaproteobacteria</taxon>
        <taxon>Alteromonadales</taxon>
        <taxon>Alteromonadaceae</taxon>
        <taxon>Paraglaciecola</taxon>
    </lineage>
</organism>
<evidence type="ECO:0000313" key="2">
    <source>
        <dbReference type="EMBL" id="MDU0354909.1"/>
    </source>
</evidence>
<sequence length="266" mass="29463">MSELTLLMGLIIGHILGDFYLQPNVWVKQRLAKHYKSPDLYYHVAVHGVITLCIFVLLSKQSVLACLLYSFIVMSSHLVIDIVKSYSKQNSVTFILDQLAHLVILIIIWAMATNTLSEVSSLLSTNHISYQQAAVIIGYLLILKPTSIVITILLSPWSTSIKQQADGTTQTQSTTTTHSDLQSAGKRIGYLERILIITFILLNQFSAIGFLLAAKSVFRFGDLSRDRDKKMTEYVMLGTLTSFTITILIGLGVAAIVSQLPIGQSK</sequence>
<protein>
    <submittedName>
        <fullName evidence="2">DUF3307 domain-containing protein</fullName>
    </submittedName>
</protein>
<dbReference type="Proteomes" id="UP001247805">
    <property type="component" value="Unassembled WGS sequence"/>
</dbReference>
<dbReference type="EMBL" id="JAWDIO010000002">
    <property type="protein sequence ID" value="MDU0354909.1"/>
    <property type="molecule type" value="Genomic_DNA"/>
</dbReference>
<evidence type="ECO:0000256" key="1">
    <source>
        <dbReference type="SAM" id="Phobius"/>
    </source>
</evidence>
<evidence type="ECO:0000313" key="3">
    <source>
        <dbReference type="Proteomes" id="UP001247805"/>
    </source>
</evidence>
<feature type="transmembrane region" description="Helical" evidence="1">
    <location>
        <begin position="6"/>
        <end position="27"/>
    </location>
</feature>
<feature type="transmembrane region" description="Helical" evidence="1">
    <location>
        <begin position="92"/>
        <end position="112"/>
    </location>
</feature>
<feature type="transmembrane region" description="Helical" evidence="1">
    <location>
        <begin position="194"/>
        <end position="214"/>
    </location>
</feature>
<feature type="transmembrane region" description="Helical" evidence="1">
    <location>
        <begin position="39"/>
        <end position="57"/>
    </location>
</feature>
<dbReference type="InterPro" id="IPR021737">
    <property type="entry name" value="Phage_phiKZ_Orf197"/>
</dbReference>
<dbReference type="RefSeq" id="WP_316026479.1">
    <property type="nucleotide sequence ID" value="NZ_JAWDIO010000002.1"/>
</dbReference>